<sequence length="85" mass="9799">MSKEGMRMPLSSDLTETCMQFIRETLHMSDEQTLSVYEMGLFKTKWSTYTLRAKCRIGAPGVTESPWFNFKMVIGREKLHESSGN</sequence>
<organism evidence="1 2">
    <name type="scientific">Stenotrophomonas phage Siara</name>
    <dbReference type="NCBI Taxonomy" id="2859658"/>
    <lineage>
        <taxon>Viruses</taxon>
        <taxon>Duplodnaviria</taxon>
        <taxon>Heunggongvirae</taxon>
        <taxon>Uroviricota</taxon>
        <taxon>Caudoviricetes</taxon>
        <taxon>Beaumontvirinae</taxon>
        <taxon>Siaravirus</taxon>
        <taxon>Siaravirus siara</taxon>
    </lineage>
</organism>
<proteinExistence type="predicted"/>
<keyword evidence="2" id="KW-1185">Reference proteome</keyword>
<accession>A0AAE7WM51</accession>
<name>A0AAE7WM51_9CAUD</name>
<evidence type="ECO:0000313" key="1">
    <source>
        <dbReference type="EMBL" id="QYW02017.1"/>
    </source>
</evidence>
<dbReference type="EMBL" id="MZ326859">
    <property type="protein sequence ID" value="QYW02017.1"/>
    <property type="molecule type" value="Genomic_DNA"/>
</dbReference>
<gene>
    <name evidence="1" type="ORF">CPT_Siara_014</name>
</gene>
<reference evidence="1" key="1">
    <citation type="submission" date="2021-06" db="EMBL/GenBank/DDBJ databases">
        <title>Complete genome sequence of Stenotrophomonas maltophilia phage Siara.</title>
        <authorList>
            <person name="Marmion J."/>
            <person name="Tate N."/>
            <person name="Clark J."/>
            <person name="Le T."/>
            <person name="Liu M."/>
            <person name="Burrowes B."/>
            <person name="Gill J."/>
        </authorList>
    </citation>
    <scope>NUCLEOTIDE SEQUENCE</scope>
</reference>
<evidence type="ECO:0000313" key="2">
    <source>
        <dbReference type="Proteomes" id="UP000827319"/>
    </source>
</evidence>
<dbReference type="Proteomes" id="UP000827319">
    <property type="component" value="Segment"/>
</dbReference>
<protein>
    <submittedName>
        <fullName evidence="1">Uncharacterized protein</fullName>
    </submittedName>
</protein>